<keyword evidence="1" id="KW-0472">Membrane</keyword>
<feature type="transmembrane region" description="Helical" evidence="1">
    <location>
        <begin position="34"/>
        <end position="55"/>
    </location>
</feature>
<keyword evidence="1" id="KW-0812">Transmembrane</keyword>
<reference evidence="2 3" key="1">
    <citation type="submission" date="2016-03" db="EMBL/GenBank/DDBJ databases">
        <title>Deep-sea bacteria in the southern Pacific.</title>
        <authorList>
            <person name="Tang K."/>
        </authorList>
    </citation>
    <scope>NUCLEOTIDE SEQUENCE [LARGE SCALE GENOMIC DNA]</scope>
    <source>
        <strain evidence="2 3">JLT2016</strain>
    </source>
</reference>
<keyword evidence="1" id="KW-1133">Transmembrane helix</keyword>
<proteinExistence type="predicted"/>
<evidence type="ECO:0000313" key="3">
    <source>
        <dbReference type="Proteomes" id="UP000186559"/>
    </source>
</evidence>
<dbReference type="Proteomes" id="UP000186559">
    <property type="component" value="Chromosome"/>
</dbReference>
<keyword evidence="3" id="KW-1185">Reference proteome</keyword>
<dbReference type="STRING" id="1229727.Ga0080559_TMP4582"/>
<dbReference type="KEGG" id="tpro:Ga0080559_TMP4582"/>
<gene>
    <name evidence="2" type="ORF">Ga0080559_TMP4582</name>
</gene>
<dbReference type="OrthoDB" id="8601734at2"/>
<name>A0A1U7DB81_9RHOB</name>
<accession>A0A1U7DB81</accession>
<organism evidence="2 3">
    <name type="scientific">Salipiger profundus</name>
    <dbReference type="NCBI Taxonomy" id="1229727"/>
    <lineage>
        <taxon>Bacteria</taxon>
        <taxon>Pseudomonadati</taxon>
        <taxon>Pseudomonadota</taxon>
        <taxon>Alphaproteobacteria</taxon>
        <taxon>Rhodobacterales</taxon>
        <taxon>Roseobacteraceae</taxon>
        <taxon>Salipiger</taxon>
    </lineage>
</organism>
<dbReference type="RefSeq" id="WP_076624957.1">
    <property type="nucleotide sequence ID" value="NZ_BMEW01000021.1"/>
</dbReference>
<sequence>MFLELIAVFVAGFAGAGAILLLNKVMGGRLPRWLMPVGAGLAMLAATISNEYGWYPRTARALPDGVSVASTHDSSVFYRPWTYVVPMVDRFIAVDHETRQPNSDTEGLYLADLYFFARWQPVQSVEMMVDCVNHRRADPAGGDGGAPVWRDVGADDPIVAAVCTEPGATS</sequence>
<dbReference type="AlphaFoldDB" id="A0A1U7DB81"/>
<evidence type="ECO:0000313" key="2">
    <source>
        <dbReference type="EMBL" id="APX25378.1"/>
    </source>
</evidence>
<dbReference type="EMBL" id="CP014796">
    <property type="protein sequence ID" value="APX25378.1"/>
    <property type="molecule type" value="Genomic_DNA"/>
</dbReference>
<evidence type="ECO:0000256" key="1">
    <source>
        <dbReference type="SAM" id="Phobius"/>
    </source>
</evidence>
<feature type="transmembrane region" description="Helical" evidence="1">
    <location>
        <begin position="6"/>
        <end position="22"/>
    </location>
</feature>
<protein>
    <submittedName>
        <fullName evidence="2">Uncharacterized protein</fullName>
    </submittedName>
</protein>